<reference evidence="1 2" key="1">
    <citation type="submission" date="2019-09" db="EMBL/GenBank/DDBJ databases">
        <title>Whole-genome sequence of the purple sulfur bacterium Thiohalocapsa marina DSM 19078.</title>
        <authorList>
            <person name="Kyndt J.A."/>
            <person name="Meyer T.E."/>
        </authorList>
    </citation>
    <scope>NUCLEOTIDE SEQUENCE [LARGE SCALE GENOMIC DNA]</scope>
    <source>
        <strain evidence="1 2">DSM 19078</strain>
    </source>
</reference>
<keyword evidence="2" id="KW-1185">Reference proteome</keyword>
<sequence length="149" mass="16615">MTTATNGPAEYDGDFYAWTLQTAQRLRSGCLDGVDLAQVAEEIEDMGKSDRRALESHLKVLMLHLLKWRHQPSHRGISWRLSIANARDEIAAILRDSPSLRPRLAELAASRYAGARRQAMLETGLAPSVFPDTCPFSIEQLLQEDGLPD</sequence>
<name>A0A5M8FU35_9GAMM</name>
<protein>
    <submittedName>
        <fullName evidence="1">DUF29 domain-containing protein</fullName>
    </submittedName>
</protein>
<dbReference type="InterPro" id="IPR002636">
    <property type="entry name" value="DUF29"/>
</dbReference>
<dbReference type="RefSeq" id="WP_150089904.1">
    <property type="nucleotide sequence ID" value="NZ_VWXX01000002.1"/>
</dbReference>
<accession>A0A5M8FU35</accession>
<evidence type="ECO:0000313" key="2">
    <source>
        <dbReference type="Proteomes" id="UP000322981"/>
    </source>
</evidence>
<dbReference type="OrthoDB" id="5766125at2"/>
<organism evidence="1 2">
    <name type="scientific">Thiohalocapsa marina</name>
    <dbReference type="NCBI Taxonomy" id="424902"/>
    <lineage>
        <taxon>Bacteria</taxon>
        <taxon>Pseudomonadati</taxon>
        <taxon>Pseudomonadota</taxon>
        <taxon>Gammaproteobacteria</taxon>
        <taxon>Chromatiales</taxon>
        <taxon>Chromatiaceae</taxon>
        <taxon>Thiohalocapsa</taxon>
    </lineage>
</organism>
<dbReference type="Pfam" id="PF01724">
    <property type="entry name" value="DUF29"/>
    <property type="match status" value="1"/>
</dbReference>
<dbReference type="Proteomes" id="UP000322981">
    <property type="component" value="Unassembled WGS sequence"/>
</dbReference>
<dbReference type="PANTHER" id="PTHR34235:SF4">
    <property type="entry name" value="SLR0291 PROTEIN"/>
    <property type="match status" value="1"/>
</dbReference>
<comment type="caution">
    <text evidence="1">The sequence shown here is derived from an EMBL/GenBank/DDBJ whole genome shotgun (WGS) entry which is preliminary data.</text>
</comment>
<dbReference type="PANTHER" id="PTHR34235">
    <property type="entry name" value="SLR1203 PROTEIN-RELATED"/>
    <property type="match status" value="1"/>
</dbReference>
<gene>
    <name evidence="1" type="ORF">F2Q65_02055</name>
</gene>
<evidence type="ECO:0000313" key="1">
    <source>
        <dbReference type="EMBL" id="KAA6187328.1"/>
    </source>
</evidence>
<dbReference type="Gene3D" id="1.20.1220.20">
    <property type="entry name" value="Uncharcterised protein PF01724"/>
    <property type="match status" value="1"/>
</dbReference>
<dbReference type="AlphaFoldDB" id="A0A5M8FU35"/>
<proteinExistence type="predicted"/>
<dbReference type="EMBL" id="VWXX01000002">
    <property type="protein sequence ID" value="KAA6187328.1"/>
    <property type="molecule type" value="Genomic_DNA"/>
</dbReference>